<dbReference type="Gene3D" id="3.40.50.2020">
    <property type="match status" value="1"/>
</dbReference>
<dbReference type="CDD" id="cd06223">
    <property type="entry name" value="PRTases_typeI"/>
    <property type="match status" value="1"/>
</dbReference>
<dbReference type="EMBL" id="BARV01007538">
    <property type="protein sequence ID" value="GAI09343.1"/>
    <property type="molecule type" value="Genomic_DNA"/>
</dbReference>
<evidence type="ECO:0008006" key="2">
    <source>
        <dbReference type="Google" id="ProtNLM"/>
    </source>
</evidence>
<proteinExistence type="predicted"/>
<dbReference type="SUPFAM" id="SSF53271">
    <property type="entry name" value="PRTase-like"/>
    <property type="match status" value="1"/>
</dbReference>
<dbReference type="AlphaFoldDB" id="X1KRN1"/>
<protein>
    <recommendedName>
        <fullName evidence="2">Phosphoribosyltransferase domain-containing protein</fullName>
    </recommendedName>
</protein>
<comment type="caution">
    <text evidence="1">The sequence shown here is derived from an EMBL/GenBank/DDBJ whole genome shotgun (WGS) entry which is preliminary data.</text>
</comment>
<reference evidence="1" key="1">
    <citation type="journal article" date="2014" name="Front. Microbiol.">
        <title>High frequency of phylogenetically diverse reductive dehalogenase-homologous genes in deep subseafloor sedimentary metagenomes.</title>
        <authorList>
            <person name="Kawai M."/>
            <person name="Futagami T."/>
            <person name="Toyoda A."/>
            <person name="Takaki Y."/>
            <person name="Nishi S."/>
            <person name="Hori S."/>
            <person name="Arai W."/>
            <person name="Tsubouchi T."/>
            <person name="Morono Y."/>
            <person name="Uchiyama I."/>
            <person name="Ito T."/>
            <person name="Fujiyama A."/>
            <person name="Inagaki F."/>
            <person name="Takami H."/>
        </authorList>
    </citation>
    <scope>NUCLEOTIDE SEQUENCE</scope>
    <source>
        <strain evidence="1">Expedition CK06-06</strain>
    </source>
</reference>
<sequence>MLYVKVGYKHLKPDYFLGVAEGMTRLSIIMNYAKAKEDLPRYKDYFPKGHPKKYPLPMARGRIKKYGSKKDRYFLGSLKGKVVVLEDVLTTGDSTIKLIKNLKENDADVLAVIGVVDRLELRKDGLSVAEKFSKLGVDYYSMTDVKTLLPLACKRLKPSEDLIKKINRYYKKNGSEEIKINI</sequence>
<name>X1KRN1_9ZZZZ</name>
<evidence type="ECO:0000313" key="1">
    <source>
        <dbReference type="EMBL" id="GAI09343.1"/>
    </source>
</evidence>
<dbReference type="InterPro" id="IPR000836">
    <property type="entry name" value="PRTase_dom"/>
</dbReference>
<gene>
    <name evidence="1" type="ORF">S06H3_15328</name>
</gene>
<dbReference type="InterPro" id="IPR029057">
    <property type="entry name" value="PRTase-like"/>
</dbReference>
<accession>X1KRN1</accession>
<organism evidence="1">
    <name type="scientific">marine sediment metagenome</name>
    <dbReference type="NCBI Taxonomy" id="412755"/>
    <lineage>
        <taxon>unclassified sequences</taxon>
        <taxon>metagenomes</taxon>
        <taxon>ecological metagenomes</taxon>
    </lineage>
</organism>